<evidence type="ECO:0000256" key="3">
    <source>
        <dbReference type="ARBA" id="ARBA00023125"/>
    </source>
</evidence>
<keyword evidence="4" id="KW-0812">Transmembrane</keyword>
<dbReference type="GO" id="GO:0140664">
    <property type="term" value="F:ATP-dependent DNA damage sensor activity"/>
    <property type="evidence" value="ECO:0007669"/>
    <property type="project" value="InterPro"/>
</dbReference>
<evidence type="ECO:0000256" key="4">
    <source>
        <dbReference type="SAM" id="Phobius"/>
    </source>
</evidence>
<protein>
    <submittedName>
        <fullName evidence="6">DNA mismatch repair protein MutS</fullName>
    </submittedName>
</protein>
<keyword evidence="1" id="KW-0547">Nucleotide-binding</keyword>
<evidence type="ECO:0000259" key="5">
    <source>
        <dbReference type="SMART" id="SM00534"/>
    </source>
</evidence>
<dbReference type="Pfam" id="PF00488">
    <property type="entry name" value="MutS_V"/>
    <property type="match status" value="1"/>
</dbReference>
<proteinExistence type="predicted"/>
<name>A0A5B2TWT1_9FLAO</name>
<dbReference type="Gene3D" id="3.40.50.300">
    <property type="entry name" value="P-loop containing nucleotide triphosphate hydrolases"/>
    <property type="match status" value="1"/>
</dbReference>
<feature type="transmembrane region" description="Helical" evidence="4">
    <location>
        <begin position="209"/>
        <end position="229"/>
    </location>
</feature>
<keyword evidence="3" id="KW-0238">DNA-binding</keyword>
<dbReference type="RefSeq" id="WP_154917272.1">
    <property type="nucleotide sequence ID" value="NZ_VUOE01000001.1"/>
</dbReference>
<sequence length="591" mass="66957">MRDPLSFYQDEIKSYQGQLETVKSQLLASSTVRLVVFILAVVGVYFLYGNTRMVLVVLVVAMVIFLYLVSRHTDLQYKRDKLKRLIAINETEIQVLNRDYKNLPTGDEFKDDTHFYSQDIDLFGRGSFFQYLNRSSLPEGGLLLASILKENTVDRIEAKQESMKELAQIPKWRQDFAATAALSKSEVTTQTALHWITSYRPFVPGVMRFLPWLYTGGSILFFGLLLMGFLPTSVLFYWLLLGLLITGAFTKKMTKLVSGTSKIQSLFERYNRLLAAIESQKFGSALLKEKQGGIQSHGKKNSVVLREFAGLLSDLDQNNNLLYLIFGNGLFLRGLYTAYKVEKWISEHKESMGIWFDCIAFFDAHNSLANFVFNHPGYTFPILKENGICIKSKQAGHPLLDPKKCVLNDYEIGQTDFFIITGANMAGKSTFLRTVSLQIVMANIGLPVCAASMEYSPIKLITSMRTSDSLTDDASYFFSELKRLKFIVDEIKKDRYFVVLDEILKGTNSTDKAAGSRKFVERLVSSGAAGIIATHDLSLCEVAKKLSKVKNYYFDAEIVNDELHFDYIFKKGICQNMNASFLLRKMDIIGE</sequence>
<feature type="transmembrane region" description="Helical" evidence="4">
    <location>
        <begin position="53"/>
        <end position="69"/>
    </location>
</feature>
<dbReference type="PANTHER" id="PTHR11361">
    <property type="entry name" value="DNA MISMATCH REPAIR PROTEIN MUTS FAMILY MEMBER"/>
    <property type="match status" value="1"/>
</dbReference>
<evidence type="ECO:0000313" key="7">
    <source>
        <dbReference type="Proteomes" id="UP000323188"/>
    </source>
</evidence>
<comment type="caution">
    <text evidence="6">The sequence shown here is derived from an EMBL/GenBank/DDBJ whole genome shotgun (WGS) entry which is preliminary data.</text>
</comment>
<dbReference type="InterPro" id="IPR045076">
    <property type="entry name" value="MutS"/>
</dbReference>
<dbReference type="GO" id="GO:0006298">
    <property type="term" value="P:mismatch repair"/>
    <property type="evidence" value="ECO:0007669"/>
    <property type="project" value="InterPro"/>
</dbReference>
<dbReference type="InterPro" id="IPR000432">
    <property type="entry name" value="DNA_mismatch_repair_MutS_C"/>
</dbReference>
<reference evidence="6 7" key="1">
    <citation type="submission" date="2019-09" db="EMBL/GenBank/DDBJ databases">
        <authorList>
            <person name="Khan S.A."/>
            <person name="Jeon C.O."/>
            <person name="Chun B.H."/>
            <person name="Jeong S.E."/>
        </authorList>
    </citation>
    <scope>NUCLEOTIDE SEQUENCE [LARGE SCALE GENOMIC DNA]</scope>
    <source>
        <strain evidence="6 7">KCTC 42508</strain>
    </source>
</reference>
<feature type="transmembrane region" description="Helical" evidence="4">
    <location>
        <begin position="26"/>
        <end position="47"/>
    </location>
</feature>
<evidence type="ECO:0000256" key="1">
    <source>
        <dbReference type="ARBA" id="ARBA00022741"/>
    </source>
</evidence>
<evidence type="ECO:0000256" key="2">
    <source>
        <dbReference type="ARBA" id="ARBA00022840"/>
    </source>
</evidence>
<dbReference type="GO" id="GO:0030983">
    <property type="term" value="F:mismatched DNA binding"/>
    <property type="evidence" value="ECO:0007669"/>
    <property type="project" value="InterPro"/>
</dbReference>
<keyword evidence="4" id="KW-0472">Membrane</keyword>
<keyword evidence="2" id="KW-0067">ATP-binding</keyword>
<accession>A0A5B2TWT1</accession>
<dbReference type="SMART" id="SM00534">
    <property type="entry name" value="MUTSac"/>
    <property type="match status" value="1"/>
</dbReference>
<dbReference type="AlphaFoldDB" id="A0A5B2TWT1"/>
<dbReference type="GO" id="GO:0005829">
    <property type="term" value="C:cytosol"/>
    <property type="evidence" value="ECO:0007669"/>
    <property type="project" value="TreeGrafter"/>
</dbReference>
<feature type="domain" description="DNA mismatch repair proteins mutS family" evidence="5">
    <location>
        <begin position="415"/>
        <end position="587"/>
    </location>
</feature>
<gene>
    <name evidence="6" type="ORF">F0361_03745</name>
</gene>
<organism evidence="6 7">
    <name type="scientific">Maribacter flavus</name>
    <dbReference type="NCBI Taxonomy" id="1658664"/>
    <lineage>
        <taxon>Bacteria</taxon>
        <taxon>Pseudomonadati</taxon>
        <taxon>Bacteroidota</taxon>
        <taxon>Flavobacteriia</taxon>
        <taxon>Flavobacteriales</taxon>
        <taxon>Flavobacteriaceae</taxon>
        <taxon>Maribacter</taxon>
    </lineage>
</organism>
<dbReference type="InterPro" id="IPR027417">
    <property type="entry name" value="P-loop_NTPase"/>
</dbReference>
<keyword evidence="4" id="KW-1133">Transmembrane helix</keyword>
<dbReference type="PANTHER" id="PTHR11361:SF99">
    <property type="entry name" value="DNA MISMATCH REPAIR PROTEIN"/>
    <property type="match status" value="1"/>
</dbReference>
<dbReference type="EMBL" id="VUOE01000001">
    <property type="protein sequence ID" value="KAA2218749.1"/>
    <property type="molecule type" value="Genomic_DNA"/>
</dbReference>
<dbReference type="GO" id="GO:0005524">
    <property type="term" value="F:ATP binding"/>
    <property type="evidence" value="ECO:0007669"/>
    <property type="project" value="UniProtKB-KW"/>
</dbReference>
<dbReference type="Proteomes" id="UP000323188">
    <property type="component" value="Unassembled WGS sequence"/>
</dbReference>
<evidence type="ECO:0000313" key="6">
    <source>
        <dbReference type="EMBL" id="KAA2218749.1"/>
    </source>
</evidence>
<dbReference type="SUPFAM" id="SSF52540">
    <property type="entry name" value="P-loop containing nucleoside triphosphate hydrolases"/>
    <property type="match status" value="1"/>
</dbReference>